<dbReference type="InterPro" id="IPR001005">
    <property type="entry name" value="SANT/Myb"/>
</dbReference>
<dbReference type="Gene3D" id="1.10.10.60">
    <property type="entry name" value="Homeodomain-like"/>
    <property type="match status" value="1"/>
</dbReference>
<keyword evidence="4" id="KW-0805">Transcription regulation</keyword>
<dbReference type="FunFam" id="1.10.10.60:FF:000168">
    <property type="entry name" value="Telomere repeat-binding factor 1"/>
    <property type="match status" value="1"/>
</dbReference>
<feature type="coiled-coil region" evidence="10">
    <location>
        <begin position="346"/>
        <end position="383"/>
    </location>
</feature>
<dbReference type="GO" id="GO:0042803">
    <property type="term" value="F:protein homodimerization activity"/>
    <property type="evidence" value="ECO:0007669"/>
    <property type="project" value="UniProtKB-ARBA"/>
</dbReference>
<comment type="subcellular location">
    <subcellularLocation>
        <location evidence="1">Chromosome</location>
    </subcellularLocation>
    <subcellularLocation>
        <location evidence="2">Nucleus</location>
        <location evidence="2">Nucleolus</location>
    </subcellularLocation>
</comment>
<dbReference type="Pfam" id="PF00249">
    <property type="entry name" value="Myb_DNA-binding"/>
    <property type="match status" value="1"/>
</dbReference>
<keyword evidence="5 10" id="KW-0175">Coiled coil</keyword>
<dbReference type="GO" id="GO:0005730">
    <property type="term" value="C:nucleolus"/>
    <property type="evidence" value="ECO:0007669"/>
    <property type="project" value="UniProtKB-SubCell"/>
</dbReference>
<proteinExistence type="predicted"/>
<dbReference type="FunFam" id="1.10.10.10:FF:000937">
    <property type="entry name" value="Telomere repeat-binding factor 1"/>
    <property type="match status" value="1"/>
</dbReference>
<dbReference type="InterPro" id="IPR009057">
    <property type="entry name" value="Homeodomain-like_sf"/>
</dbReference>
<dbReference type="Pfam" id="PF00538">
    <property type="entry name" value="Linker_histone"/>
    <property type="match status" value="1"/>
</dbReference>
<evidence type="ECO:0000256" key="6">
    <source>
        <dbReference type="ARBA" id="ARBA00023125"/>
    </source>
</evidence>
<dbReference type="SMART" id="SM00526">
    <property type="entry name" value="H15"/>
    <property type="match status" value="1"/>
</dbReference>
<reference evidence="14" key="1">
    <citation type="journal article" date="2019" name="Science">
        <title>Mutation of a bHLH transcription factor allowed almond domestication.</title>
        <authorList>
            <person name="Sanchez-Perez R."/>
            <person name="Pavan S."/>
            <person name="Mazzeo R."/>
            <person name="Moldovan C."/>
            <person name="Aiese Cigliano R."/>
            <person name="Del Cueto J."/>
            <person name="Ricciardi F."/>
            <person name="Lotti C."/>
            <person name="Ricciardi L."/>
            <person name="Dicenta F."/>
            <person name="Lopez-Marques R.L."/>
            <person name="Lindberg Moller B."/>
        </authorList>
    </citation>
    <scope>NUCLEOTIDE SEQUENCE</scope>
</reference>
<dbReference type="PROSITE" id="PS50090">
    <property type="entry name" value="MYB_LIKE"/>
    <property type="match status" value="1"/>
</dbReference>
<keyword evidence="6" id="KW-0238">DNA-binding</keyword>
<dbReference type="SUPFAM" id="SSF46785">
    <property type="entry name" value="Winged helix' DNA-binding domain"/>
    <property type="match status" value="1"/>
</dbReference>
<gene>
    <name evidence="14" type="ORF">Prudu_022276</name>
</gene>
<dbReference type="InterPro" id="IPR017930">
    <property type="entry name" value="Myb_dom"/>
</dbReference>
<dbReference type="AlphaFoldDB" id="A0A4Y1S0X6"/>
<dbReference type="GO" id="GO:0006334">
    <property type="term" value="P:nucleosome assembly"/>
    <property type="evidence" value="ECO:0007669"/>
    <property type="project" value="InterPro"/>
</dbReference>
<sequence length="426" mass="48016">MRDSQVERKFNVTFGQQGLKQIFRVDPQKIPGGQERAPEGNHAFTFPDLELNFKSQSPKHQIFLKKNRKSKLNENPIKIDLDDEEILNHSQLILWWSFFVLLFMGAPKQKWTAEEEAALKAGVVKHGAGKWRTILKDPEYSGVLYSRSNVDLKDKWRNMSVMANGWGSREKAKTAVRRMHPVPKQEENSMALSTVVQSDEDVMDAKPIAFSSDTQQTSGPKRSIVRLDNLITEAITSLKEPGGSNKTAIAAYIEEQYWAPPDFKRLLSAKLKYLTSSRKLIKVKRRYRIAPTPAFSEKRRNSSMYPFEGRQMVSPKFDKDDATMLMKAQIDLELAKMRTMTPREAAAAAARAVEEAEAAIAEAEEAAREAEAAEADADAAQAFAEAAMKTLKGRNSAKMAVLAVRNRFQIRLNWPTQIEVEVAVIS</sequence>
<evidence type="ECO:0000256" key="10">
    <source>
        <dbReference type="SAM" id="Coils"/>
    </source>
</evidence>
<evidence type="ECO:0000259" key="12">
    <source>
        <dbReference type="PROSITE" id="PS51294"/>
    </source>
</evidence>
<name>A0A4Y1S0X6_PRUDU</name>
<keyword evidence="3" id="KW-0158">Chromosome</keyword>
<evidence type="ECO:0000256" key="9">
    <source>
        <dbReference type="ARBA" id="ARBA00032813"/>
    </source>
</evidence>
<evidence type="ECO:0000256" key="8">
    <source>
        <dbReference type="ARBA" id="ARBA00023242"/>
    </source>
</evidence>
<dbReference type="InterPro" id="IPR036390">
    <property type="entry name" value="WH_DNA-bd_sf"/>
</dbReference>
<dbReference type="SMART" id="SM00717">
    <property type="entry name" value="SANT"/>
    <property type="match status" value="1"/>
</dbReference>
<feature type="domain" description="Myb-like" evidence="11">
    <location>
        <begin position="108"/>
        <end position="160"/>
    </location>
</feature>
<dbReference type="EMBL" id="AP019304">
    <property type="protein sequence ID" value="BBH09703.1"/>
    <property type="molecule type" value="Genomic_DNA"/>
</dbReference>
<evidence type="ECO:0000256" key="2">
    <source>
        <dbReference type="ARBA" id="ARBA00004604"/>
    </source>
</evidence>
<dbReference type="SUPFAM" id="SSF46689">
    <property type="entry name" value="Homeodomain-like"/>
    <property type="match status" value="1"/>
</dbReference>
<evidence type="ECO:0000313" key="14">
    <source>
        <dbReference type="EMBL" id="BBH09703.1"/>
    </source>
</evidence>
<feature type="domain" description="H15" evidence="13">
    <location>
        <begin position="223"/>
        <end position="291"/>
    </location>
</feature>
<keyword evidence="7" id="KW-0804">Transcription</keyword>
<dbReference type="PROSITE" id="PS51294">
    <property type="entry name" value="HTH_MYB"/>
    <property type="match status" value="1"/>
</dbReference>
<feature type="domain" description="HTH myb-type" evidence="12">
    <location>
        <begin position="108"/>
        <end position="136"/>
    </location>
</feature>
<evidence type="ECO:0000256" key="3">
    <source>
        <dbReference type="ARBA" id="ARBA00022454"/>
    </source>
</evidence>
<keyword evidence="8" id="KW-0539">Nucleus</keyword>
<protein>
    <recommendedName>
        <fullName evidence="9">MYB transcription factor</fullName>
    </recommendedName>
</protein>
<evidence type="ECO:0000256" key="4">
    <source>
        <dbReference type="ARBA" id="ARBA00023015"/>
    </source>
</evidence>
<evidence type="ECO:0000259" key="11">
    <source>
        <dbReference type="PROSITE" id="PS50090"/>
    </source>
</evidence>
<dbReference type="PROSITE" id="PS51504">
    <property type="entry name" value="H15"/>
    <property type="match status" value="1"/>
</dbReference>
<dbReference type="GO" id="GO:0000786">
    <property type="term" value="C:nucleosome"/>
    <property type="evidence" value="ECO:0007669"/>
    <property type="project" value="InterPro"/>
</dbReference>
<dbReference type="PANTHER" id="PTHR46267:SF8">
    <property type="entry name" value="TELOMERE REPEAT-BINDING FACTOR 1"/>
    <property type="match status" value="1"/>
</dbReference>
<evidence type="ECO:0000256" key="1">
    <source>
        <dbReference type="ARBA" id="ARBA00004286"/>
    </source>
</evidence>
<evidence type="ECO:0000256" key="7">
    <source>
        <dbReference type="ARBA" id="ARBA00023163"/>
    </source>
</evidence>
<dbReference type="InterPro" id="IPR036388">
    <property type="entry name" value="WH-like_DNA-bd_sf"/>
</dbReference>
<dbReference type="CDD" id="cd11660">
    <property type="entry name" value="SANT_TRF"/>
    <property type="match status" value="1"/>
</dbReference>
<evidence type="ECO:0000256" key="5">
    <source>
        <dbReference type="ARBA" id="ARBA00023054"/>
    </source>
</evidence>
<accession>A0A4Y1S0X6</accession>
<evidence type="ECO:0000259" key="13">
    <source>
        <dbReference type="PROSITE" id="PS51504"/>
    </source>
</evidence>
<dbReference type="InterPro" id="IPR044597">
    <property type="entry name" value="SMH1-6"/>
</dbReference>
<dbReference type="PANTHER" id="PTHR46267">
    <property type="entry name" value="SINGLE MYB HISTONE 4"/>
    <property type="match status" value="1"/>
</dbReference>
<dbReference type="Gene3D" id="1.10.10.10">
    <property type="entry name" value="Winged helix-like DNA-binding domain superfamily/Winged helix DNA-binding domain"/>
    <property type="match status" value="1"/>
</dbReference>
<dbReference type="GO" id="GO:0003691">
    <property type="term" value="F:double-stranded telomeric DNA binding"/>
    <property type="evidence" value="ECO:0007669"/>
    <property type="project" value="InterPro"/>
</dbReference>
<dbReference type="InterPro" id="IPR005818">
    <property type="entry name" value="Histone_H1/H5_H15"/>
</dbReference>
<organism evidence="14">
    <name type="scientific">Prunus dulcis</name>
    <name type="common">Almond</name>
    <name type="synonym">Amygdalus dulcis</name>
    <dbReference type="NCBI Taxonomy" id="3755"/>
    <lineage>
        <taxon>Eukaryota</taxon>
        <taxon>Viridiplantae</taxon>
        <taxon>Streptophyta</taxon>
        <taxon>Embryophyta</taxon>
        <taxon>Tracheophyta</taxon>
        <taxon>Spermatophyta</taxon>
        <taxon>Magnoliopsida</taxon>
        <taxon>eudicotyledons</taxon>
        <taxon>Gunneridae</taxon>
        <taxon>Pentapetalae</taxon>
        <taxon>rosids</taxon>
        <taxon>fabids</taxon>
        <taxon>Rosales</taxon>
        <taxon>Rosaceae</taxon>
        <taxon>Amygdaloideae</taxon>
        <taxon>Amygdaleae</taxon>
        <taxon>Prunus</taxon>
    </lineage>
</organism>